<protein>
    <submittedName>
        <fullName evidence="1">Uncharacterized protein</fullName>
    </submittedName>
</protein>
<organism evidence="1 2">
    <name type="scientific">Blastococcus brunescens</name>
    <dbReference type="NCBI Taxonomy" id="1564165"/>
    <lineage>
        <taxon>Bacteria</taxon>
        <taxon>Bacillati</taxon>
        <taxon>Actinomycetota</taxon>
        <taxon>Actinomycetes</taxon>
        <taxon>Geodermatophilales</taxon>
        <taxon>Geodermatophilaceae</taxon>
        <taxon>Blastococcus</taxon>
    </lineage>
</organism>
<name>A0ABZ1BB93_9ACTN</name>
<dbReference type="EMBL" id="CP141261">
    <property type="protein sequence ID" value="WRL66565.1"/>
    <property type="molecule type" value="Genomic_DNA"/>
</dbReference>
<evidence type="ECO:0000313" key="1">
    <source>
        <dbReference type="EMBL" id="WRL66565.1"/>
    </source>
</evidence>
<evidence type="ECO:0000313" key="2">
    <source>
        <dbReference type="Proteomes" id="UP001324287"/>
    </source>
</evidence>
<keyword evidence="2" id="KW-1185">Reference proteome</keyword>
<gene>
    <name evidence="1" type="ORF">U6N30_14885</name>
</gene>
<dbReference type="Proteomes" id="UP001324287">
    <property type="component" value="Chromosome"/>
</dbReference>
<sequence>MVSARSARRLTPPAVAISCVTAVMFFGELTTGALLAVGAAGVLAVGVGLARHAGEDAPPVGHRGLPWLGWLAAALAWEVVTLLDDDLATVSDLADPCSRTRSSGELPPRAG</sequence>
<reference evidence="1 2" key="1">
    <citation type="submission" date="2023-12" db="EMBL/GenBank/DDBJ databases">
        <title>Blastococcus brunescens sp. nov., an actonobacterium isolated from sandstone collected in sahara desert.</title>
        <authorList>
            <person name="Gtari M."/>
            <person name="Ghodhbane F."/>
        </authorList>
    </citation>
    <scope>NUCLEOTIDE SEQUENCE [LARGE SCALE GENOMIC DNA]</scope>
    <source>
        <strain evidence="1 2">BMG 8361</strain>
    </source>
</reference>
<dbReference type="RefSeq" id="WP_324277877.1">
    <property type="nucleotide sequence ID" value="NZ_CP141261.1"/>
</dbReference>
<accession>A0ABZ1BB93</accession>
<proteinExistence type="predicted"/>